<feature type="domain" description="Aerobactin siderophore biosynthesis IucA/IucC-like C-terminal" evidence="4">
    <location>
        <begin position="364"/>
        <end position="516"/>
    </location>
</feature>
<dbReference type="Gene3D" id="1.10.510.40">
    <property type="match status" value="1"/>
</dbReference>
<proteinExistence type="inferred from homology"/>
<evidence type="ECO:0000313" key="6">
    <source>
        <dbReference type="Proteomes" id="UP000242367"/>
    </source>
</evidence>
<sequence length="529" mass="57185">MLLTHRTVTADDATAIALLNCLVREVCAPDRQVWRDGGRLVLRLPRAGVRLRAGLARPPVGPTFRLVPPVEERRGDAWEPAGWERIADLAAGELELATGRANPEFPAQVRDSRTALDAILAARAGVPDDPDPYLASERSLVAGHRFHPSPKARQGAPADWLPYAPEARARFRARWLAVRADAVAEGGDAGAFAALDAPPVPPGYRPLPVHPWQFALLAARPVLRRALADGVVRDLGAGGPLVYPTSSVRTVHVPDADLFLKFSLDVRITNCVRKNAWYELEGAVLLDGLLRPVFAGLDADLLAEPAYRTVSLADPRLYEGFGTIVRQGVRGLPGTPLLAAALADPYGTALAGLPALASPDGAARWWDAYVRLTLRPVLAAYLDHGVVLEPHLQNVLMTVDDDGMPVRAVFRDLEGTKLTAGRWDLRGVPDAVRAAVSYDAERGWNRVVYCLFVNHLAEVAAAVADLHPALDRDLWRTVRRALTGSGYADRPGVRALLAGVPFPAKANLRARWGRDADRAAGYVPTLNPL</sequence>
<keyword evidence="5" id="KW-0436">Ligase</keyword>
<dbReference type="InterPro" id="IPR022770">
    <property type="entry name" value="IucA/IucC-like_C"/>
</dbReference>
<comment type="caution">
    <text evidence="5">The sequence shown here is derived from an EMBL/GenBank/DDBJ whole genome shotgun (WGS) entry which is preliminary data.</text>
</comment>
<evidence type="ECO:0000256" key="2">
    <source>
        <dbReference type="ARBA" id="ARBA00007832"/>
    </source>
</evidence>
<comment type="pathway">
    <text evidence="1">Siderophore biosynthesis.</text>
</comment>
<evidence type="ECO:0000259" key="3">
    <source>
        <dbReference type="Pfam" id="PF04183"/>
    </source>
</evidence>
<dbReference type="RefSeq" id="WP_103563908.1">
    <property type="nucleotide sequence ID" value="NZ_MTBP01000002.1"/>
</dbReference>
<dbReference type="PANTHER" id="PTHR34384:SF5">
    <property type="entry name" value="L-2,3-DIAMINOPROPANOATE--CITRATE LIGASE"/>
    <property type="match status" value="1"/>
</dbReference>
<dbReference type="EC" id="6.3.2.38" evidence="5"/>
<name>A0A2P4UID2_9ACTN</name>
<evidence type="ECO:0000256" key="1">
    <source>
        <dbReference type="ARBA" id="ARBA00004924"/>
    </source>
</evidence>
<dbReference type="Proteomes" id="UP000242367">
    <property type="component" value="Unassembled WGS sequence"/>
</dbReference>
<dbReference type="AlphaFoldDB" id="A0A2P4UID2"/>
<dbReference type="Pfam" id="PF06276">
    <property type="entry name" value="FhuF"/>
    <property type="match status" value="1"/>
</dbReference>
<evidence type="ECO:0000313" key="5">
    <source>
        <dbReference type="EMBL" id="POM24825.1"/>
    </source>
</evidence>
<dbReference type="GO" id="GO:0019290">
    <property type="term" value="P:siderophore biosynthetic process"/>
    <property type="evidence" value="ECO:0007669"/>
    <property type="project" value="InterPro"/>
</dbReference>
<dbReference type="GO" id="GO:0016881">
    <property type="term" value="F:acid-amino acid ligase activity"/>
    <property type="evidence" value="ECO:0007669"/>
    <property type="project" value="UniProtKB-ARBA"/>
</dbReference>
<dbReference type="Pfam" id="PF04183">
    <property type="entry name" value="IucA_IucC"/>
    <property type="match status" value="1"/>
</dbReference>
<dbReference type="InterPro" id="IPR007310">
    <property type="entry name" value="Aerobactin_biosyn_IucA/IucC_N"/>
</dbReference>
<feature type="domain" description="Aerobactin siderophore biosynthesis IucA/IucC N-terminal" evidence="3">
    <location>
        <begin position="133"/>
        <end position="343"/>
    </location>
</feature>
<dbReference type="EMBL" id="MTBP01000002">
    <property type="protein sequence ID" value="POM24825.1"/>
    <property type="molecule type" value="Genomic_DNA"/>
</dbReference>
<reference evidence="5 6" key="1">
    <citation type="journal article" date="2017" name="Chemistry">
        <title>Isolation, Biosynthesis and Chemical Modifications of Rubterolones A-F: Rare Tropolone Alkaloids from Actinomadura sp. 5-2.</title>
        <authorList>
            <person name="Guo H."/>
            <person name="Benndorf R."/>
            <person name="Leichnitz D."/>
            <person name="Klassen J.L."/>
            <person name="Vollmers J."/>
            <person name="Gorls H."/>
            <person name="Steinacker M."/>
            <person name="Weigel C."/>
            <person name="Dahse H.M."/>
            <person name="Kaster A.K."/>
            <person name="de Beer Z.W."/>
            <person name="Poulsen M."/>
            <person name="Beemelmanns C."/>
        </authorList>
    </citation>
    <scope>NUCLEOTIDE SEQUENCE [LARGE SCALE GENOMIC DNA]</scope>
    <source>
        <strain evidence="5 6">5-2</strain>
    </source>
</reference>
<dbReference type="InterPro" id="IPR037455">
    <property type="entry name" value="LucA/IucC-like"/>
</dbReference>
<organism evidence="5 6">
    <name type="scientific">Actinomadura rubteroloni</name>
    <dbReference type="NCBI Taxonomy" id="1926885"/>
    <lineage>
        <taxon>Bacteria</taxon>
        <taxon>Bacillati</taxon>
        <taxon>Actinomycetota</taxon>
        <taxon>Actinomycetes</taxon>
        <taxon>Streptosporangiales</taxon>
        <taxon>Thermomonosporaceae</taxon>
        <taxon>Actinomadura</taxon>
    </lineage>
</organism>
<keyword evidence="6" id="KW-1185">Reference proteome</keyword>
<dbReference type="PANTHER" id="PTHR34384">
    <property type="entry name" value="L-2,3-DIAMINOPROPANOATE--CITRATE LIGASE"/>
    <property type="match status" value="1"/>
</dbReference>
<comment type="similarity">
    <text evidence="2">Belongs to the IucA/IucC family.</text>
</comment>
<accession>A0A2P4UID2</accession>
<gene>
    <name evidence="5" type="primary">iucA</name>
    <name evidence="5" type="ORF">BTM25_34630</name>
</gene>
<evidence type="ECO:0000259" key="4">
    <source>
        <dbReference type="Pfam" id="PF06276"/>
    </source>
</evidence>
<protein>
    <submittedName>
        <fullName evidence="5">N(2)-citryl-N(6)-acetyl-N(6)-hydroxylysine synthase</fullName>
        <ecNumber evidence="5">6.3.2.38</ecNumber>
    </submittedName>
</protein>